<organism evidence="2 3">
    <name type="scientific">Pangasianodon hypophthalmus</name>
    <name type="common">Striped catfish</name>
    <name type="synonym">Helicophagus hypophthalmus</name>
    <dbReference type="NCBI Taxonomy" id="310915"/>
    <lineage>
        <taxon>Eukaryota</taxon>
        <taxon>Metazoa</taxon>
        <taxon>Chordata</taxon>
        <taxon>Craniata</taxon>
        <taxon>Vertebrata</taxon>
        <taxon>Euteleostomi</taxon>
        <taxon>Actinopterygii</taxon>
        <taxon>Neopterygii</taxon>
        <taxon>Teleostei</taxon>
        <taxon>Ostariophysi</taxon>
        <taxon>Siluriformes</taxon>
        <taxon>Pangasiidae</taxon>
        <taxon>Pangasianodon</taxon>
    </lineage>
</organism>
<comment type="caution">
    <text evidence="2">The sequence shown here is derived from an EMBL/GenBank/DDBJ whole genome shotgun (WGS) entry which is preliminary data.</text>
</comment>
<protein>
    <submittedName>
        <fullName evidence="2">Uncharacterized protein</fullName>
    </submittedName>
</protein>
<accession>A0A5N5MIG7</accession>
<evidence type="ECO:0000256" key="1">
    <source>
        <dbReference type="SAM" id="MobiDB-lite"/>
    </source>
</evidence>
<name>A0A5N5MIG7_PANHP</name>
<feature type="region of interest" description="Disordered" evidence="1">
    <location>
        <begin position="1"/>
        <end position="86"/>
    </location>
</feature>
<gene>
    <name evidence="2" type="ORF">PHYPO_G00047890</name>
</gene>
<feature type="compositionally biased region" description="Acidic residues" evidence="1">
    <location>
        <begin position="29"/>
        <end position="54"/>
    </location>
</feature>
<dbReference type="AlphaFoldDB" id="A0A5N5MIG7"/>
<evidence type="ECO:0000313" key="3">
    <source>
        <dbReference type="Proteomes" id="UP000327468"/>
    </source>
</evidence>
<evidence type="ECO:0000313" key="2">
    <source>
        <dbReference type="EMBL" id="KAB5554226.1"/>
    </source>
</evidence>
<sequence>MASSSVSPEPLDVLQDSDNDDGGNNLSGLEDEDNDEEIMDLDEDDSADESDDDEWHTPPAKKPHESAQSKSPLAWKTPEDTDKKEKGKKRVIRFFCIRFGSSSD</sequence>
<proteinExistence type="predicted"/>
<dbReference type="EMBL" id="VFJC01000014">
    <property type="protein sequence ID" value="KAB5554226.1"/>
    <property type="molecule type" value="Genomic_DNA"/>
</dbReference>
<dbReference type="Proteomes" id="UP000327468">
    <property type="component" value="Chromosome 13"/>
</dbReference>
<reference evidence="2 3" key="1">
    <citation type="submission" date="2019-06" db="EMBL/GenBank/DDBJ databases">
        <title>A chromosome-scale genome assembly of the striped catfish, Pangasianodon hypophthalmus.</title>
        <authorList>
            <person name="Wen M."/>
            <person name="Zahm M."/>
            <person name="Roques C."/>
            <person name="Cabau C."/>
            <person name="Klopp C."/>
            <person name="Donnadieu C."/>
            <person name="Jouanno E."/>
            <person name="Avarre J.-C."/>
            <person name="Campet M."/>
            <person name="Ha T.T.T."/>
            <person name="Dugue R."/>
            <person name="Lampietro C."/>
            <person name="Louis A."/>
            <person name="Herpin A."/>
            <person name="Echchiki A."/>
            <person name="Berthelot C."/>
            <person name="Parey E."/>
            <person name="Roest-Crollius H."/>
            <person name="Braasch I."/>
            <person name="Postlethwait J."/>
            <person name="Bobe J."/>
            <person name="Montfort J."/>
            <person name="Bouchez O."/>
            <person name="Begum T."/>
            <person name="Schartl M."/>
            <person name="Guiguen Y."/>
        </authorList>
    </citation>
    <scope>NUCLEOTIDE SEQUENCE [LARGE SCALE GENOMIC DNA]</scope>
    <source>
        <strain evidence="2 3">Indonesia</strain>
        <tissue evidence="2">Blood</tissue>
    </source>
</reference>
<keyword evidence="3" id="KW-1185">Reference proteome</keyword>